<feature type="compositionally biased region" description="Pro residues" evidence="1">
    <location>
        <begin position="320"/>
        <end position="330"/>
    </location>
</feature>
<dbReference type="RefSeq" id="XP_052949592.1">
    <property type="nucleotide sequence ID" value="XM_053090971.1"/>
</dbReference>
<sequence length="1246" mass="133765">MPKPTFLQTVLRKPTRSYADPNAPSPYADVPERAYQYAPPSSRYSARVDNGVHLGFRDYAYDDGHAQPALKARKARSVVSEAIQEEPYNASRFPKARKAQSTVGLREAAAGRPASAASGTVKRKKKKTVDAESVISRNAGQGRRQQEWRPEEEEEEPETPQRRPAARQREVSNSSSSAASSSLRPRSPVRNASPLGPDAPCGQRSKGNAVQKIVAGGAAPPTPPSSEPSSSRSSRERMDSAAKSMGDMHLGDDRIARSDTVKSARTIRQQPMRTYTPEEEQGDEADVLARGAAVPAPIIVEPEKETTPLDQEIPMFNIQPPTPAPFPDPGETPFHKEQYPHSPYQLGAAYESPSKHAASPAAQRDVREEDHEGDMGSEHGEAGSEEDSESSPHSSTSANNQPRSRPPSVAYTAPLLGSEAHSRRSVSRHSSRNSVVGYGEHRRQGSYPMSEASNGGRGAREGSIRSSGSGFGRGGWAVAAASTASASGRNTPQMFLPSGPNSGWGEFHVPVPPPRQSSFTPLPSASLPPSFDRLLNGTRTPGGSVASGNGSVRYSGLDERALSAPLPRKSESQPSSYSQDSGSESDSSEDDGLPQPSRSYAQQVQDEYENGERSVDEGRSSRYANGPLIPRKDPRRNSMSPQTQYAPGFPSNGLQRGALSRSGHSEYSGEYDEPQTYDDSPPYSRPPSRSASVMSRALSPSGTMRPGSTGAFPRPAFLDPDVITILPEMTVEDSERLYRAPSPSETDAASRRRSFKAMSAIGRSKTPSQAGDAQSIRRPASSVGFRRDDEELERGSRRAKSVMGFRGGDRGEGSKWEGSSYGDGVLMQSDGLGESRAGSYNTMILPAGAFVPSDPNRKRTSMIDPRVLGLPHTTMATLCLSHSAHRLPMTPVHLRGNLPPPVDFTSHIRPPSKVGNREILVQVYAVAVDGLDIRTVEEKGKGEVGKWVPGRSFVGRCLGVGTEEKEIVRGELVVGLLNVRKSGALAEYIACDRRHLSRAPHPTTLTLEQLALLPLFGIPATRAVRGNLTRGARALIMDPHEGVSALICQEMSRAGVNVTALIGGGDAHHDAQTRCLQNGARGVLTGAPAAVMLGLDEEGWDVVVDTKGTQRVYDAARRMLKDGGKIISLAGADPSLSAPPASKPSGFKTLRQAFSRRKNSKYIHFTHVLPAGSGEAEVDTSGMDVRDVLDEPRMAGFRPVLDEERVWAFERGMEAFRLTKGHEGAEGAEGAERGTGAGVGVVRIIN</sequence>
<feature type="region of interest" description="Disordered" evidence="1">
    <location>
        <begin position="84"/>
        <end position="284"/>
    </location>
</feature>
<keyword evidence="3" id="KW-1185">Reference proteome</keyword>
<feature type="compositionally biased region" description="Basic and acidic residues" evidence="1">
    <location>
        <begin position="364"/>
        <end position="382"/>
    </location>
</feature>
<evidence type="ECO:0008006" key="4">
    <source>
        <dbReference type="Google" id="ProtNLM"/>
    </source>
</evidence>
<feature type="compositionally biased region" description="Low complexity" evidence="1">
    <location>
        <begin position="171"/>
        <end position="191"/>
    </location>
</feature>
<evidence type="ECO:0000313" key="3">
    <source>
        <dbReference type="Proteomes" id="UP001164286"/>
    </source>
</evidence>
<dbReference type="AlphaFoldDB" id="A0AA38HFY2"/>
<dbReference type="Gene3D" id="3.90.180.10">
    <property type="entry name" value="Medium-chain alcohol dehydrogenases, catalytic domain"/>
    <property type="match status" value="1"/>
</dbReference>
<feature type="compositionally biased region" description="Low complexity" evidence="1">
    <location>
        <begin position="677"/>
        <end position="690"/>
    </location>
</feature>
<dbReference type="SUPFAM" id="SSF50129">
    <property type="entry name" value="GroES-like"/>
    <property type="match status" value="1"/>
</dbReference>
<reference evidence="2" key="1">
    <citation type="journal article" date="2022" name="G3 (Bethesda)">
        <title>High quality genome of the basidiomycete yeast Dioszegia hungarica PDD-24b-2 isolated from cloud water.</title>
        <authorList>
            <person name="Jarrige D."/>
            <person name="Haridas S."/>
            <person name="Bleykasten-Grosshans C."/>
            <person name="Joly M."/>
            <person name="Nadalig T."/>
            <person name="Sancelme M."/>
            <person name="Vuilleumier S."/>
            <person name="Grigoriev I.V."/>
            <person name="Amato P."/>
            <person name="Bringel F."/>
        </authorList>
    </citation>
    <scope>NUCLEOTIDE SEQUENCE</scope>
    <source>
        <strain evidence="2">PDD-24b-2</strain>
    </source>
</reference>
<dbReference type="Gene3D" id="3.40.50.720">
    <property type="entry name" value="NAD(P)-binding Rossmann-like Domain"/>
    <property type="match status" value="1"/>
</dbReference>
<gene>
    <name evidence="2" type="ORF">MKK02DRAFT_40142</name>
</gene>
<feature type="compositionally biased region" description="Polar residues" evidence="1">
    <location>
        <begin position="537"/>
        <end position="552"/>
    </location>
</feature>
<dbReference type="SUPFAM" id="SSF51735">
    <property type="entry name" value="NAD(P)-binding Rossmann-fold domains"/>
    <property type="match status" value="1"/>
</dbReference>
<dbReference type="PANTHER" id="PTHR11695">
    <property type="entry name" value="ALCOHOL DEHYDROGENASE RELATED"/>
    <property type="match status" value="1"/>
</dbReference>
<proteinExistence type="predicted"/>
<feature type="compositionally biased region" description="Basic and acidic residues" evidence="1">
    <location>
        <begin position="785"/>
        <end position="796"/>
    </location>
</feature>
<evidence type="ECO:0000256" key="1">
    <source>
        <dbReference type="SAM" id="MobiDB-lite"/>
    </source>
</evidence>
<dbReference type="InterPro" id="IPR036291">
    <property type="entry name" value="NAD(P)-bd_dom_sf"/>
</dbReference>
<dbReference type="InterPro" id="IPR050700">
    <property type="entry name" value="YIM1/Zinc_Alcohol_DH_Fams"/>
</dbReference>
<feature type="compositionally biased region" description="Low complexity" evidence="1">
    <location>
        <begin position="108"/>
        <end position="119"/>
    </location>
</feature>
<feature type="compositionally biased region" description="Basic and acidic residues" evidence="1">
    <location>
        <begin position="610"/>
        <end position="620"/>
    </location>
</feature>
<feature type="compositionally biased region" description="Polar residues" evidence="1">
    <location>
        <begin position="596"/>
        <end position="605"/>
    </location>
</feature>
<protein>
    <recommendedName>
        <fullName evidence="4">Enoyl reductase (ER) domain-containing protein</fullName>
    </recommendedName>
</protein>
<name>A0AA38HFY2_9TREE</name>
<accession>A0AA38HFY2</accession>
<feature type="region of interest" description="Disordered" evidence="1">
    <location>
        <begin position="1"/>
        <end position="30"/>
    </location>
</feature>
<dbReference type="GO" id="GO:0005739">
    <property type="term" value="C:mitochondrion"/>
    <property type="evidence" value="ECO:0007669"/>
    <property type="project" value="TreeGrafter"/>
</dbReference>
<feature type="compositionally biased region" description="Basic and acidic residues" evidence="1">
    <location>
        <begin position="249"/>
        <end position="262"/>
    </location>
</feature>
<dbReference type="GeneID" id="77730176"/>
<feature type="region of interest" description="Disordered" evidence="1">
    <location>
        <begin position="730"/>
        <end position="816"/>
    </location>
</feature>
<feature type="compositionally biased region" description="Polar residues" evidence="1">
    <location>
        <begin position="263"/>
        <end position="273"/>
    </location>
</feature>
<feature type="region of interest" description="Disordered" evidence="1">
    <location>
        <begin position="303"/>
        <end position="718"/>
    </location>
</feature>
<feature type="compositionally biased region" description="Low complexity" evidence="1">
    <location>
        <begin position="477"/>
        <end position="487"/>
    </location>
</feature>
<feature type="compositionally biased region" description="Low complexity" evidence="1">
    <location>
        <begin position="572"/>
        <end position="585"/>
    </location>
</feature>
<dbReference type="InterPro" id="IPR011032">
    <property type="entry name" value="GroES-like_sf"/>
</dbReference>
<dbReference type="PANTHER" id="PTHR11695:SF294">
    <property type="entry name" value="RETICULON-4-INTERACTING PROTEIN 1, MITOCHONDRIAL"/>
    <property type="match status" value="1"/>
</dbReference>
<dbReference type="Proteomes" id="UP001164286">
    <property type="component" value="Unassembled WGS sequence"/>
</dbReference>
<comment type="caution">
    <text evidence="2">The sequence shown here is derived from an EMBL/GenBank/DDBJ whole genome shotgun (WGS) entry which is preliminary data.</text>
</comment>
<dbReference type="EMBL" id="JAKWFO010000001">
    <property type="protein sequence ID" value="KAI9639815.1"/>
    <property type="molecule type" value="Genomic_DNA"/>
</dbReference>
<organism evidence="2 3">
    <name type="scientific">Dioszegia hungarica</name>
    <dbReference type="NCBI Taxonomy" id="4972"/>
    <lineage>
        <taxon>Eukaryota</taxon>
        <taxon>Fungi</taxon>
        <taxon>Dikarya</taxon>
        <taxon>Basidiomycota</taxon>
        <taxon>Agaricomycotina</taxon>
        <taxon>Tremellomycetes</taxon>
        <taxon>Tremellales</taxon>
        <taxon>Bulleribasidiaceae</taxon>
        <taxon>Dioszegia</taxon>
    </lineage>
</organism>
<evidence type="ECO:0000313" key="2">
    <source>
        <dbReference type="EMBL" id="KAI9639815.1"/>
    </source>
</evidence>